<dbReference type="Proteomes" id="UP000186456">
    <property type="component" value="Unassembled WGS sequence"/>
</dbReference>
<accession>A0A1H0Q9V6</accession>
<keyword evidence="2" id="KW-0732">Signal</keyword>
<keyword evidence="1" id="KW-1133">Transmembrane helix</keyword>
<dbReference type="AlphaFoldDB" id="A0A1H0Q9V6"/>
<name>A0A1H0Q9V6_MICTS</name>
<dbReference type="PROSITE" id="PS00134">
    <property type="entry name" value="TRYPSIN_HIS"/>
    <property type="match status" value="1"/>
</dbReference>
<dbReference type="EMBL" id="FNJN01000004">
    <property type="protein sequence ID" value="SDP13496.1"/>
    <property type="molecule type" value="Genomic_DNA"/>
</dbReference>
<dbReference type="InterPro" id="IPR009003">
    <property type="entry name" value="Peptidase_S1_PA"/>
</dbReference>
<feature type="signal peptide" evidence="2">
    <location>
        <begin position="1"/>
        <end position="31"/>
    </location>
</feature>
<sequence length="680" mass="66786">MTRNMKRMGWAAASTAVALTASGLLAPAAFAGEDQSLAPTSGPAFDATAQQLLANDDVQAVTKDTQGRVVVYTTEAEGEAKTFADSKSNVVVKHIDSPFSPKAETDVVAGAGYFSVDPSAPPTAAGGLCSIGFTGFTPTGAPAVITAGHCNDDGAFTASVLTVPTGDPAGGGAANNDDVSFRAPLGTLGFSQFGGPGNSAGTVGDKASVDIAAIDVTNTALNLKPEITNWSTAGSGDLSLSTIAVTSVGKVQAGQVSKSGRTTGYTTGTVLELEGWAKVGDRQVYGFPVESAEVMVLEGDSGGAVFQGNTAVGVVSGGDDAGTLLWAADLQAGLERTGGYTVAVEIAAPALVTPANGGEIGVGGTISGTAPAGTTVEIKPASGAAFDALTDASGNWSFAAPDKLGTYAFSVTAKSGFSRSPSVDAAVEVKAAPPVITSPGNGSIVIDQLNEFTGTGLPGATVTLTAETVDDSAPGDDAQVKVAPAAVAANGSAVVRADGTWSIPVDLGIGAYNVSATQARDGQVSAAAVIYFTIAPPAPTIDGIHDGATYSGAAVPTSVSGTGVNGAEIVVVVNQNEVARTTVQNGTWSVVLPTALGGGAYELGAVQTVQGVSNGTYLNFTVVAAAAPAPSGTPAPAGNGGGLAVTGMGGDVAPLAWGALALLLGGIGALGFRSMRRAKS</sequence>
<dbReference type="InterPro" id="IPR043504">
    <property type="entry name" value="Peptidase_S1_PA_chymotrypsin"/>
</dbReference>
<dbReference type="GO" id="GO:0006508">
    <property type="term" value="P:proteolysis"/>
    <property type="evidence" value="ECO:0007669"/>
    <property type="project" value="InterPro"/>
</dbReference>
<dbReference type="Gene3D" id="2.60.40.10">
    <property type="entry name" value="Immunoglobulins"/>
    <property type="match status" value="1"/>
</dbReference>
<dbReference type="GO" id="GO:0005975">
    <property type="term" value="P:carbohydrate metabolic process"/>
    <property type="evidence" value="ECO:0007669"/>
    <property type="project" value="UniProtKB-ARBA"/>
</dbReference>
<protein>
    <submittedName>
        <fullName evidence="3">Uncharacterized protein</fullName>
    </submittedName>
</protein>
<evidence type="ECO:0000313" key="4">
    <source>
        <dbReference type="Proteomes" id="UP000186456"/>
    </source>
</evidence>
<gene>
    <name evidence="3" type="ORF">SAMN04487788_2287</name>
</gene>
<proteinExistence type="predicted"/>
<evidence type="ECO:0000256" key="2">
    <source>
        <dbReference type="SAM" id="SignalP"/>
    </source>
</evidence>
<feature type="chain" id="PRO_5039660874" evidence="2">
    <location>
        <begin position="32"/>
        <end position="680"/>
    </location>
</feature>
<evidence type="ECO:0000256" key="1">
    <source>
        <dbReference type="SAM" id="Phobius"/>
    </source>
</evidence>
<evidence type="ECO:0000313" key="3">
    <source>
        <dbReference type="EMBL" id="SDP13496.1"/>
    </source>
</evidence>
<dbReference type="SUPFAM" id="SSF50494">
    <property type="entry name" value="Trypsin-like serine proteases"/>
    <property type="match status" value="1"/>
</dbReference>
<dbReference type="GO" id="GO:0004252">
    <property type="term" value="F:serine-type endopeptidase activity"/>
    <property type="evidence" value="ECO:0007669"/>
    <property type="project" value="InterPro"/>
</dbReference>
<keyword evidence="1" id="KW-0812">Transmembrane</keyword>
<organism evidence="3 4">
    <name type="scientific">Microbacterium testaceum (strain StLB037)</name>
    <dbReference type="NCBI Taxonomy" id="979556"/>
    <lineage>
        <taxon>Bacteria</taxon>
        <taxon>Bacillati</taxon>
        <taxon>Actinomycetota</taxon>
        <taxon>Actinomycetes</taxon>
        <taxon>Micrococcales</taxon>
        <taxon>Microbacteriaceae</taxon>
        <taxon>Microbacterium</taxon>
    </lineage>
</organism>
<dbReference type="InterPro" id="IPR013783">
    <property type="entry name" value="Ig-like_fold"/>
</dbReference>
<reference evidence="3 4" key="1">
    <citation type="submission" date="2016-10" db="EMBL/GenBank/DDBJ databases">
        <authorList>
            <person name="de Groot N.N."/>
        </authorList>
    </citation>
    <scope>NUCLEOTIDE SEQUENCE [LARGE SCALE GENOMIC DNA]</scope>
    <source>
        <strain evidence="3 4">StLB037</strain>
    </source>
</reference>
<dbReference type="InterPro" id="IPR018114">
    <property type="entry name" value="TRYPSIN_HIS"/>
</dbReference>
<keyword evidence="1" id="KW-0472">Membrane</keyword>
<dbReference type="Gene3D" id="2.40.10.10">
    <property type="entry name" value="Trypsin-like serine proteases"/>
    <property type="match status" value="2"/>
</dbReference>
<feature type="transmembrane region" description="Helical" evidence="1">
    <location>
        <begin position="655"/>
        <end position="672"/>
    </location>
</feature>